<evidence type="ECO:0008006" key="2">
    <source>
        <dbReference type="Google" id="ProtNLM"/>
    </source>
</evidence>
<dbReference type="InterPro" id="IPR003615">
    <property type="entry name" value="HNH_nuc"/>
</dbReference>
<protein>
    <recommendedName>
        <fullName evidence="2">HNH endonuclease</fullName>
    </recommendedName>
</protein>
<organism evidence="1">
    <name type="scientific">marine sediment metagenome</name>
    <dbReference type="NCBI Taxonomy" id="412755"/>
    <lineage>
        <taxon>unclassified sequences</taxon>
        <taxon>metagenomes</taxon>
        <taxon>ecological metagenomes</taxon>
    </lineage>
</organism>
<dbReference type="AlphaFoldDB" id="A0A0F8YU03"/>
<sequence length="143" mass="16501">MLSIELVPSTCWYSNLRSNLTKAQWDHLRKNCYRAAGYVCEVCGGKGPRWPVECHEIWEFNDEGFTQILKGLISLCPSCHEVKHIGLAGKRGRGENARSHLARVNGWTEAHAQEYIKEAFFVWAERSLEEWILDISWVEEHLA</sequence>
<reference evidence="1" key="1">
    <citation type="journal article" date="2015" name="Nature">
        <title>Complex archaea that bridge the gap between prokaryotes and eukaryotes.</title>
        <authorList>
            <person name="Spang A."/>
            <person name="Saw J.H."/>
            <person name="Jorgensen S.L."/>
            <person name="Zaremba-Niedzwiedzka K."/>
            <person name="Martijn J."/>
            <person name="Lind A.E."/>
            <person name="van Eijk R."/>
            <person name="Schleper C."/>
            <person name="Guy L."/>
            <person name="Ettema T.J."/>
        </authorList>
    </citation>
    <scope>NUCLEOTIDE SEQUENCE</scope>
</reference>
<proteinExistence type="predicted"/>
<gene>
    <name evidence="1" type="ORF">LCGC14_2778560</name>
</gene>
<accession>A0A0F8YU03</accession>
<dbReference type="CDD" id="cd00085">
    <property type="entry name" value="HNHc"/>
    <property type="match status" value="1"/>
</dbReference>
<evidence type="ECO:0000313" key="1">
    <source>
        <dbReference type="EMBL" id="KKK84912.1"/>
    </source>
</evidence>
<comment type="caution">
    <text evidence="1">The sequence shown here is derived from an EMBL/GenBank/DDBJ whole genome shotgun (WGS) entry which is preliminary data.</text>
</comment>
<name>A0A0F8YU03_9ZZZZ</name>
<dbReference type="EMBL" id="LAZR01051550">
    <property type="protein sequence ID" value="KKK84912.1"/>
    <property type="molecule type" value="Genomic_DNA"/>
</dbReference>